<keyword evidence="2" id="KW-1185">Reference proteome</keyword>
<dbReference type="EMBL" id="JAQQWL010000015">
    <property type="protein sequence ID" value="KAK8041439.1"/>
    <property type="molecule type" value="Genomic_DNA"/>
</dbReference>
<evidence type="ECO:0000313" key="2">
    <source>
        <dbReference type="Proteomes" id="UP001480595"/>
    </source>
</evidence>
<accession>A0ABR1T4C5</accession>
<name>A0ABR1T4C5_9PEZI</name>
<comment type="caution">
    <text evidence="1">The sequence shown here is derived from an EMBL/GenBank/DDBJ whole genome shotgun (WGS) entry which is preliminary data.</text>
</comment>
<reference evidence="1 2" key="1">
    <citation type="submission" date="2023-01" db="EMBL/GenBank/DDBJ databases">
        <title>Analysis of 21 Apiospora genomes using comparative genomics revels a genus with tremendous synthesis potential of carbohydrate active enzymes and secondary metabolites.</title>
        <authorList>
            <person name="Sorensen T."/>
        </authorList>
    </citation>
    <scope>NUCLEOTIDE SEQUENCE [LARGE SCALE GENOMIC DNA]</scope>
    <source>
        <strain evidence="1 2">CBS 135458</strain>
    </source>
</reference>
<dbReference type="RefSeq" id="XP_066708984.1">
    <property type="nucleotide sequence ID" value="XM_066865855.1"/>
</dbReference>
<organism evidence="1 2">
    <name type="scientific">Apiospora phragmitis</name>
    <dbReference type="NCBI Taxonomy" id="2905665"/>
    <lineage>
        <taxon>Eukaryota</taxon>
        <taxon>Fungi</taxon>
        <taxon>Dikarya</taxon>
        <taxon>Ascomycota</taxon>
        <taxon>Pezizomycotina</taxon>
        <taxon>Sordariomycetes</taxon>
        <taxon>Xylariomycetidae</taxon>
        <taxon>Amphisphaeriales</taxon>
        <taxon>Apiosporaceae</taxon>
        <taxon>Apiospora</taxon>
    </lineage>
</organism>
<protein>
    <submittedName>
        <fullName evidence="1">Uncharacterized protein</fullName>
    </submittedName>
</protein>
<proteinExistence type="predicted"/>
<gene>
    <name evidence="1" type="ORF">PG994_014446</name>
</gene>
<evidence type="ECO:0000313" key="1">
    <source>
        <dbReference type="EMBL" id="KAK8041439.1"/>
    </source>
</evidence>
<dbReference type="GeneID" id="92098918"/>
<dbReference type="Proteomes" id="UP001480595">
    <property type="component" value="Unassembled WGS sequence"/>
</dbReference>
<sequence length="78" mass="8727">MSVVKRLDYTGSRRTSYIPINPNQDRHLRANEVYFLVKIAIQGAPVLVINLDHIELQVMPTVDVDVAAMKASPEVLVP</sequence>